<feature type="region of interest" description="Disordered" evidence="1">
    <location>
        <begin position="49"/>
        <end position="69"/>
    </location>
</feature>
<dbReference type="SUPFAM" id="SSF53254">
    <property type="entry name" value="Phosphoglycerate mutase-like"/>
    <property type="match status" value="1"/>
</dbReference>
<dbReference type="GO" id="GO:0016791">
    <property type="term" value="F:phosphatase activity"/>
    <property type="evidence" value="ECO:0007669"/>
    <property type="project" value="UniProtKB-ARBA"/>
</dbReference>
<dbReference type="CDD" id="cd07067">
    <property type="entry name" value="HP_PGM_like"/>
    <property type="match status" value="1"/>
</dbReference>
<feature type="compositionally biased region" description="Polar residues" evidence="1">
    <location>
        <begin position="49"/>
        <end position="61"/>
    </location>
</feature>
<accession>A0A0M3IMV6</accession>
<dbReference type="WBParaSite" id="ALUE_0002008401-mRNA-1">
    <property type="protein sequence ID" value="ALUE_0002008401-mRNA-1"/>
    <property type="gene ID" value="ALUE_0002008401"/>
</dbReference>
<dbReference type="PANTHER" id="PTHR16469:SF27">
    <property type="entry name" value="UBIQUITIN-ASSOCIATED AND SH3 DOMAIN-CONTAINING BA-RELATED"/>
    <property type="match status" value="1"/>
</dbReference>
<proteinExistence type="predicted"/>
<keyword evidence="2" id="KW-1185">Reference proteome</keyword>
<dbReference type="Proteomes" id="UP000036681">
    <property type="component" value="Unplaced"/>
</dbReference>
<dbReference type="InterPro" id="IPR051710">
    <property type="entry name" value="Phosphatase_SH3-domain"/>
</dbReference>
<dbReference type="Gene3D" id="3.40.50.1240">
    <property type="entry name" value="Phosphoglycerate mutase-like"/>
    <property type="match status" value="1"/>
</dbReference>
<protein>
    <submittedName>
        <fullName evidence="3">Histidine phosphatase family protein</fullName>
    </submittedName>
</protein>
<reference evidence="3" key="1">
    <citation type="submission" date="2017-02" db="UniProtKB">
        <authorList>
            <consortium name="WormBaseParasite"/>
        </authorList>
    </citation>
    <scope>IDENTIFICATION</scope>
</reference>
<evidence type="ECO:0000256" key="1">
    <source>
        <dbReference type="SAM" id="MobiDB-lite"/>
    </source>
</evidence>
<organism evidence="2 3">
    <name type="scientific">Ascaris lumbricoides</name>
    <name type="common">Giant roundworm</name>
    <dbReference type="NCBI Taxonomy" id="6252"/>
    <lineage>
        <taxon>Eukaryota</taxon>
        <taxon>Metazoa</taxon>
        <taxon>Ecdysozoa</taxon>
        <taxon>Nematoda</taxon>
        <taxon>Chromadorea</taxon>
        <taxon>Rhabditida</taxon>
        <taxon>Spirurina</taxon>
        <taxon>Ascaridomorpha</taxon>
        <taxon>Ascaridoidea</taxon>
        <taxon>Ascarididae</taxon>
        <taxon>Ascaris</taxon>
    </lineage>
</organism>
<name>A0A0M3IMV6_ASCLU</name>
<evidence type="ECO:0000313" key="3">
    <source>
        <dbReference type="WBParaSite" id="ALUE_0002008401-mRNA-1"/>
    </source>
</evidence>
<dbReference type="InterPro" id="IPR013078">
    <property type="entry name" value="His_Pase_superF_clade-1"/>
</dbReference>
<dbReference type="InterPro" id="IPR029033">
    <property type="entry name" value="His_PPase_superfam"/>
</dbReference>
<dbReference type="PANTHER" id="PTHR16469">
    <property type="entry name" value="UBIQUITIN-ASSOCIATED AND SH3 DOMAIN-CONTAINING BA-RELATED"/>
    <property type="match status" value="1"/>
</dbReference>
<dbReference type="Pfam" id="PF00300">
    <property type="entry name" value="His_Phos_1"/>
    <property type="match status" value="1"/>
</dbReference>
<dbReference type="AlphaFoldDB" id="A0A0M3IMV6"/>
<sequence length="179" mass="20365">MCCNYSIGWLGITSLRCTTSSDTRNKMTGMTYWVVRHAEREDNISSAWRRNSSLKSDNSPLSKRGQGQADEISKRFEDVELDHVIVSPFDRCLETATRILRNRNIPIKVEPGLVEALYLCEDPPGYESLEILKQKYPLVDTSYNSVMPWKLPREGYGDDACTPRVQKTLEGLAEKFPGN</sequence>
<evidence type="ECO:0000313" key="2">
    <source>
        <dbReference type="Proteomes" id="UP000036681"/>
    </source>
</evidence>